<dbReference type="KEGG" id="bliq:INP51_04730"/>
<dbReference type="EMBL" id="CP063304">
    <property type="protein sequence ID" value="QOV20258.1"/>
    <property type="molecule type" value="Genomic_DNA"/>
</dbReference>
<proteinExistence type="predicted"/>
<evidence type="ECO:0000256" key="1">
    <source>
        <dbReference type="SAM" id="Phobius"/>
    </source>
</evidence>
<keyword evidence="1" id="KW-0812">Transmembrane</keyword>
<dbReference type="GO" id="GO:0000155">
    <property type="term" value="F:phosphorelay sensor kinase activity"/>
    <property type="evidence" value="ECO:0007669"/>
    <property type="project" value="InterPro"/>
</dbReference>
<dbReference type="Pfam" id="PF06580">
    <property type="entry name" value="His_kinase"/>
    <property type="match status" value="1"/>
</dbReference>
<dbReference type="InterPro" id="IPR036890">
    <property type="entry name" value="HATPase_C_sf"/>
</dbReference>
<accession>A0A7M2RJE8</accession>
<dbReference type="AlphaFoldDB" id="A0A7M2RJE8"/>
<name>A0A7M2RJE8_9FIRM</name>
<feature type="domain" description="Signal transduction histidine kinase internal region" evidence="2">
    <location>
        <begin position="391"/>
        <end position="468"/>
    </location>
</feature>
<dbReference type="GO" id="GO:0016020">
    <property type="term" value="C:membrane"/>
    <property type="evidence" value="ECO:0007669"/>
    <property type="project" value="InterPro"/>
</dbReference>
<evidence type="ECO:0000313" key="4">
    <source>
        <dbReference type="Proteomes" id="UP000593601"/>
    </source>
</evidence>
<protein>
    <submittedName>
        <fullName evidence="3">Histidine kinase</fullName>
    </submittedName>
</protein>
<dbReference type="InterPro" id="IPR050640">
    <property type="entry name" value="Bact_2-comp_sensor_kinase"/>
</dbReference>
<organism evidence="3 4">
    <name type="scientific">Blautia liquoris</name>
    <dbReference type="NCBI Taxonomy" id="2779518"/>
    <lineage>
        <taxon>Bacteria</taxon>
        <taxon>Bacillati</taxon>
        <taxon>Bacillota</taxon>
        <taxon>Clostridia</taxon>
        <taxon>Lachnospirales</taxon>
        <taxon>Lachnospiraceae</taxon>
        <taxon>Blautia</taxon>
    </lineage>
</organism>
<evidence type="ECO:0000259" key="2">
    <source>
        <dbReference type="Pfam" id="PF06580"/>
    </source>
</evidence>
<dbReference type="SUPFAM" id="SSF55874">
    <property type="entry name" value="ATPase domain of HSP90 chaperone/DNA topoisomerase II/histidine kinase"/>
    <property type="match status" value="1"/>
</dbReference>
<dbReference type="InterPro" id="IPR010559">
    <property type="entry name" value="Sig_transdc_His_kin_internal"/>
</dbReference>
<dbReference type="Gene3D" id="3.30.565.10">
    <property type="entry name" value="Histidine kinase-like ATPase, C-terminal domain"/>
    <property type="match status" value="1"/>
</dbReference>
<keyword evidence="4" id="KW-1185">Reference proteome</keyword>
<keyword evidence="3" id="KW-0808">Transferase</keyword>
<reference evidence="3 4" key="1">
    <citation type="submission" date="2020-10" db="EMBL/GenBank/DDBJ databases">
        <title>Blautia liquoris sp.nov., isolated from the mud in a fermentation cellar used for the production of Chinese strong-flavoured liquor.</title>
        <authorList>
            <person name="Lu L."/>
        </authorList>
    </citation>
    <scope>NUCLEOTIDE SEQUENCE [LARGE SCALE GENOMIC DNA]</scope>
    <source>
        <strain evidence="3 4">LZLJ-3</strain>
    </source>
</reference>
<feature type="transmembrane region" description="Helical" evidence="1">
    <location>
        <begin position="12"/>
        <end position="35"/>
    </location>
</feature>
<dbReference type="RefSeq" id="WP_193736578.1">
    <property type="nucleotide sequence ID" value="NZ_CP063304.1"/>
</dbReference>
<keyword evidence="3" id="KW-0418">Kinase</keyword>
<dbReference type="Proteomes" id="UP000593601">
    <property type="component" value="Chromosome"/>
</dbReference>
<keyword evidence="1" id="KW-0472">Membrane</keyword>
<dbReference type="PANTHER" id="PTHR34220">
    <property type="entry name" value="SENSOR HISTIDINE KINASE YPDA"/>
    <property type="match status" value="1"/>
</dbReference>
<sequence length="610" mass="70352">MKKNPVNMQKKIFKTYLIITAFILIVFTLFFYFYVSRKLINEEKQALNEVNSSIQTQVEYSIQGMDIVSNNINYSSLIGEKLNPDFSLNTEHGSLKELSDLLSSINGTDVRTDLINLFDLSGNKISYGLLTRTDRVDLDSLPWLKKTLSLNGRKYISLPQYSEKTMNFSNWSLSLYRTFTNSHGRTIGMIETNKSCKSVFQVIQRYKKKSNQSADVYIFSDSGKIIYPYDSDNIDHKACRKYYNIASSAASATAKNNTVIQNNTKGTNEILSYSYSPYTGWTYLLIQQEDVILQPVHTMVKFLLFFSFLLMLSTFPLSYIMSKNLVNPIKYLRHMIQSMEIRTLGEIKDLTYHSNIQETEELYQAFYHMSLRLKESMDELVKTRQQEEKSQYLALQSQINPHFYYNSLSSISVLAENGQPDEIVTMCKNLSTIMRYITDGSSMTVTLKEEVDYVNRYLYCMKIRYQSSLNYSVTIEDALMDTPVPKLLLQPLVENALKYGTESIPPWNISVVGKIYKDRWQIDVLDSGPGFTDESIQQLHQKIKEVSSRHGIPSLQIGGMGIINIYCRWKLYCGENTLFSFENTREGHGKVSIGCYNKSEQTMNRKKEVQ</sequence>
<evidence type="ECO:0000313" key="3">
    <source>
        <dbReference type="EMBL" id="QOV20258.1"/>
    </source>
</evidence>
<keyword evidence="1" id="KW-1133">Transmembrane helix</keyword>
<dbReference type="Gene3D" id="3.30.450.20">
    <property type="entry name" value="PAS domain"/>
    <property type="match status" value="1"/>
</dbReference>
<gene>
    <name evidence="3" type="ORF">INP51_04730</name>
</gene>
<dbReference type="PANTHER" id="PTHR34220:SF7">
    <property type="entry name" value="SENSOR HISTIDINE KINASE YPDA"/>
    <property type="match status" value="1"/>
</dbReference>